<dbReference type="AlphaFoldDB" id="D6RNI2"/>
<reference evidence="1 2" key="1">
    <citation type="journal article" date="2010" name="Proc. Natl. Acad. Sci. U.S.A.">
        <title>Insights into evolution of multicellular fungi from the assembled chromosomes of the mushroom Coprinopsis cinerea (Coprinus cinereus).</title>
        <authorList>
            <person name="Stajich J.E."/>
            <person name="Wilke S.K."/>
            <person name="Ahren D."/>
            <person name="Au C.H."/>
            <person name="Birren B.W."/>
            <person name="Borodovsky M."/>
            <person name="Burns C."/>
            <person name="Canback B."/>
            <person name="Casselton L.A."/>
            <person name="Cheng C.K."/>
            <person name="Deng J."/>
            <person name="Dietrich F.S."/>
            <person name="Fargo D.C."/>
            <person name="Farman M.L."/>
            <person name="Gathman A.C."/>
            <person name="Goldberg J."/>
            <person name="Guigo R."/>
            <person name="Hoegger P.J."/>
            <person name="Hooker J.B."/>
            <person name="Huggins A."/>
            <person name="James T.Y."/>
            <person name="Kamada T."/>
            <person name="Kilaru S."/>
            <person name="Kodira C."/>
            <person name="Kues U."/>
            <person name="Kupfer D."/>
            <person name="Kwan H.S."/>
            <person name="Lomsadze A."/>
            <person name="Li W."/>
            <person name="Lilly W.W."/>
            <person name="Ma L.J."/>
            <person name="Mackey A.J."/>
            <person name="Manning G."/>
            <person name="Martin F."/>
            <person name="Muraguchi H."/>
            <person name="Natvig D.O."/>
            <person name="Palmerini H."/>
            <person name="Ramesh M.A."/>
            <person name="Rehmeyer C.J."/>
            <person name="Roe B.A."/>
            <person name="Shenoy N."/>
            <person name="Stanke M."/>
            <person name="Ter-Hovhannisyan V."/>
            <person name="Tunlid A."/>
            <person name="Velagapudi R."/>
            <person name="Vision T.J."/>
            <person name="Zeng Q."/>
            <person name="Zolan M.E."/>
            <person name="Pukkila P.J."/>
        </authorList>
    </citation>
    <scope>NUCLEOTIDE SEQUENCE [LARGE SCALE GENOMIC DNA]</scope>
    <source>
        <strain evidence="2">Okayama-7 / 130 / ATCC MYA-4618 / FGSC 9003</strain>
    </source>
</reference>
<dbReference type="InParanoid" id="D6RNI2"/>
<keyword evidence="2" id="KW-1185">Reference proteome</keyword>
<proteinExistence type="predicted"/>
<sequence>MSSRYLESRILASTHVVRLNCMSYGENGRMAISHQTPKVPVLARLAEAYWDCCGESGIQVHMVGLSFTVKISMNFAVETSQGAAWSCRSLAEGRAMLRLPVQNFVLNWTFEAPLGRAVDTYYLVLKFSSSNASVVLEITLCFHETKG</sequence>
<dbReference type="GeneID" id="9378609"/>
<organism evidence="1 2">
    <name type="scientific">Coprinopsis cinerea (strain Okayama-7 / 130 / ATCC MYA-4618 / FGSC 9003)</name>
    <name type="common">Inky cap fungus</name>
    <name type="synonym">Hormographiella aspergillata</name>
    <dbReference type="NCBI Taxonomy" id="240176"/>
    <lineage>
        <taxon>Eukaryota</taxon>
        <taxon>Fungi</taxon>
        <taxon>Dikarya</taxon>
        <taxon>Basidiomycota</taxon>
        <taxon>Agaricomycotina</taxon>
        <taxon>Agaricomycetes</taxon>
        <taxon>Agaricomycetidae</taxon>
        <taxon>Agaricales</taxon>
        <taxon>Agaricineae</taxon>
        <taxon>Psathyrellaceae</taxon>
        <taxon>Coprinopsis</taxon>
    </lineage>
</organism>
<gene>
    <name evidence="1" type="ORF">CC1G_14802</name>
</gene>
<protein>
    <submittedName>
        <fullName evidence="1">Uncharacterized protein</fullName>
    </submittedName>
</protein>
<dbReference type="EMBL" id="AACS02000007">
    <property type="protein sequence ID" value="EFI27329.1"/>
    <property type="molecule type" value="Genomic_DNA"/>
</dbReference>
<dbReference type="Proteomes" id="UP000001861">
    <property type="component" value="Unassembled WGS sequence"/>
</dbReference>
<dbReference type="RefSeq" id="XP_002910823.1">
    <property type="nucleotide sequence ID" value="XM_002910777.1"/>
</dbReference>
<comment type="caution">
    <text evidence="1">The sequence shown here is derived from an EMBL/GenBank/DDBJ whole genome shotgun (WGS) entry which is preliminary data.</text>
</comment>
<dbReference type="HOGENOM" id="CLU_1767964_0_0_1"/>
<dbReference type="KEGG" id="cci:CC1G_14802"/>
<accession>D6RNI2</accession>
<dbReference type="VEuPathDB" id="FungiDB:CC1G_14802"/>
<evidence type="ECO:0000313" key="2">
    <source>
        <dbReference type="Proteomes" id="UP000001861"/>
    </source>
</evidence>
<evidence type="ECO:0000313" key="1">
    <source>
        <dbReference type="EMBL" id="EFI27329.1"/>
    </source>
</evidence>
<name>D6RNI2_COPC7</name>